<reference evidence="1 2" key="1">
    <citation type="journal article" date="2024" name="Int. J. Syst. Evol. Microbiol.">
        <title>Paenibacillus hexagrammi sp. nov., a novel bacterium isolated from the gut content of Hexagrammos agrammus.</title>
        <authorList>
            <person name="Jung H.K."/>
            <person name="Kim D.G."/>
            <person name="Zin H."/>
            <person name="Park J."/>
            <person name="Jung H."/>
            <person name="Kim Y.O."/>
            <person name="Kong H.J."/>
            <person name="Kim J.W."/>
            <person name="Kim Y.S."/>
        </authorList>
    </citation>
    <scope>NUCLEOTIDE SEQUENCE [LARGE SCALE GENOMIC DNA]</scope>
    <source>
        <strain evidence="1 2">YPD9-1</strain>
    </source>
</reference>
<accession>A0ABY3SDP6</accession>
<dbReference type="RefSeq" id="WP_235118297.1">
    <property type="nucleotide sequence ID" value="NZ_CP090978.1"/>
</dbReference>
<evidence type="ECO:0000313" key="2">
    <source>
        <dbReference type="Proteomes" id="UP001649230"/>
    </source>
</evidence>
<protein>
    <submittedName>
        <fullName evidence="1">Uncharacterized protein</fullName>
    </submittedName>
</protein>
<sequence>MISSSVMKAATYEEAIPLLKQIGILPLSSFIPEHPSLEAITEPSQWHNGLETDPWLWRDRFAGDGIAAYGRFFAKKPVLISAEWFPLVKNLLEEPYTVEERYQDGLIPKAAVDIYQAVADDEGIDARLLRAKAGLKAKESKGDFDRALIELQSKTDLVIAGTTDRLNQNGVKSGWNSSCYMTAAHWMELHKLEKNVLPTPEAKSAFRALLREHCSEAAQAYFYKIFRL</sequence>
<dbReference type="EMBL" id="CP090978">
    <property type="protein sequence ID" value="UJF31952.1"/>
    <property type="molecule type" value="Genomic_DNA"/>
</dbReference>
<dbReference type="InterPro" id="IPR056298">
    <property type="entry name" value="AlkZ-rel"/>
</dbReference>
<evidence type="ECO:0000313" key="1">
    <source>
        <dbReference type="EMBL" id="UJF31952.1"/>
    </source>
</evidence>
<dbReference type="Proteomes" id="UP001649230">
    <property type="component" value="Chromosome"/>
</dbReference>
<name>A0ABY3SDP6_9BACL</name>
<organism evidence="1 2">
    <name type="scientific">Paenibacillus hexagrammi</name>
    <dbReference type="NCBI Taxonomy" id="2908839"/>
    <lineage>
        <taxon>Bacteria</taxon>
        <taxon>Bacillati</taxon>
        <taxon>Bacillota</taxon>
        <taxon>Bacilli</taxon>
        <taxon>Bacillales</taxon>
        <taxon>Paenibacillaceae</taxon>
        <taxon>Paenibacillus</taxon>
    </lineage>
</organism>
<gene>
    <name evidence="1" type="ORF">L0M14_19650</name>
</gene>
<proteinExistence type="predicted"/>
<keyword evidence="2" id="KW-1185">Reference proteome</keyword>
<dbReference type="Pfam" id="PF24741">
    <property type="entry name" value="AlkZ-rel"/>
    <property type="match status" value="1"/>
</dbReference>